<comment type="caution">
    <text evidence="1">The sequence shown here is derived from an EMBL/GenBank/DDBJ whole genome shotgun (WGS) entry which is preliminary data.</text>
</comment>
<protein>
    <submittedName>
        <fullName evidence="1">Uncharacterized protein</fullName>
    </submittedName>
</protein>
<evidence type="ECO:0000313" key="1">
    <source>
        <dbReference type="EMBL" id="PQM39539.1"/>
    </source>
</evidence>
<dbReference type="Proteomes" id="UP000250321">
    <property type="component" value="Unassembled WGS sequence"/>
</dbReference>
<sequence>MSERFLRSQMKGGTGRVMLVLNRDNPVTELFVQVISGCQEQWEVFDVDGIQWLRNGGDCKRRERKRWVWREDVGGWFSHLVMEVQKLVCSRGMNSGFKDKTSKLEKVDFLLGGKKITKLESGNFIKTNCRAI</sequence>
<keyword evidence="2" id="KW-1185">Reference proteome</keyword>
<reference evidence="1 2" key="1">
    <citation type="submission" date="2018-02" db="EMBL/GenBank/DDBJ databases">
        <title>Draft genome of wild Prunus yedoensis var. nudiflora.</title>
        <authorList>
            <person name="Baek S."/>
            <person name="Kim J.-H."/>
            <person name="Choi K."/>
            <person name="Kim G.-B."/>
            <person name="Cho A."/>
            <person name="Jang H."/>
            <person name="Shin C.-H."/>
            <person name="Yu H.-J."/>
            <person name="Mun J.-H."/>
        </authorList>
    </citation>
    <scope>NUCLEOTIDE SEQUENCE [LARGE SCALE GENOMIC DNA]</scope>
    <source>
        <strain evidence="2">cv. Jeju island</strain>
        <tissue evidence="1">Leaf</tissue>
    </source>
</reference>
<evidence type="ECO:0000313" key="2">
    <source>
        <dbReference type="Proteomes" id="UP000250321"/>
    </source>
</evidence>
<accession>A0A314UXP6</accession>
<organism evidence="1 2">
    <name type="scientific">Prunus yedoensis var. nudiflora</name>
    <dbReference type="NCBI Taxonomy" id="2094558"/>
    <lineage>
        <taxon>Eukaryota</taxon>
        <taxon>Viridiplantae</taxon>
        <taxon>Streptophyta</taxon>
        <taxon>Embryophyta</taxon>
        <taxon>Tracheophyta</taxon>
        <taxon>Spermatophyta</taxon>
        <taxon>Magnoliopsida</taxon>
        <taxon>eudicotyledons</taxon>
        <taxon>Gunneridae</taxon>
        <taxon>Pentapetalae</taxon>
        <taxon>rosids</taxon>
        <taxon>fabids</taxon>
        <taxon>Rosales</taxon>
        <taxon>Rosaceae</taxon>
        <taxon>Amygdaloideae</taxon>
        <taxon>Amygdaleae</taxon>
        <taxon>Prunus</taxon>
    </lineage>
</organism>
<dbReference type="OrthoDB" id="10581117at2759"/>
<dbReference type="EMBL" id="PJQY01003187">
    <property type="protein sequence ID" value="PQM39539.1"/>
    <property type="molecule type" value="Genomic_DNA"/>
</dbReference>
<proteinExistence type="predicted"/>
<name>A0A314UXP6_PRUYE</name>
<gene>
    <name evidence="1" type="ORF">Pyn_39102</name>
</gene>
<dbReference type="AlphaFoldDB" id="A0A314UXP6"/>